<feature type="transmembrane region" description="Helical" evidence="7">
    <location>
        <begin position="140"/>
        <end position="161"/>
    </location>
</feature>
<evidence type="ECO:0000259" key="8">
    <source>
        <dbReference type="PROSITE" id="PS50850"/>
    </source>
</evidence>
<dbReference type="Pfam" id="PF06609">
    <property type="entry name" value="TRI12"/>
    <property type="match status" value="1"/>
</dbReference>
<comment type="caution">
    <text evidence="9">The sequence shown here is derived from an EMBL/GenBank/DDBJ whole genome shotgun (WGS) entry which is preliminary data.</text>
</comment>
<feature type="transmembrane region" description="Helical" evidence="7">
    <location>
        <begin position="377"/>
        <end position="400"/>
    </location>
</feature>
<keyword evidence="3 7" id="KW-0812">Transmembrane</keyword>
<evidence type="ECO:0000256" key="1">
    <source>
        <dbReference type="ARBA" id="ARBA00004141"/>
    </source>
</evidence>
<feature type="transmembrane region" description="Helical" evidence="7">
    <location>
        <begin position="222"/>
        <end position="243"/>
    </location>
</feature>
<dbReference type="PROSITE" id="PS50850">
    <property type="entry name" value="MFS"/>
    <property type="match status" value="1"/>
</dbReference>
<keyword evidence="5 7" id="KW-0472">Membrane</keyword>
<feature type="transmembrane region" description="Helical" evidence="7">
    <location>
        <begin position="86"/>
        <end position="104"/>
    </location>
</feature>
<feature type="transmembrane region" description="Helical" evidence="7">
    <location>
        <begin position="295"/>
        <end position="314"/>
    </location>
</feature>
<sequence length="624" mass="67503">MGSSDATQAKHHGGARHDHEHEEDVECSRRLAKDVSEVDPRYFRSARYIGSLVGISLTTMSCYFGFAVPASVLTFINEDIGPSPNASLFSIIWTMCNAISILLVGRITDKFGKRHVSIVAGVWVIVGAAVAGTAKSMNTLIGANVIIGIGSGVHSSSGVFIGGNQFLTPKCENLYGSDSFTELVPHRYKFYVQATILVPMVVATGFGAIIGRSLVESQSWRWIYYIYIILCGAGWLLQVLYYHPATFTQLHGAKRSKWQEFKRVDHPGILLLVAGLTLFLLGISWGGNPQPWDSALILGLTISGAVTLVAFVLWESLSNTPNPIVDLSLFKRVRTFTCINIVSWSAGTLYIAMTIMYPQQVVRLFSNATTSWQTVAWTSTTVGFGIWGGIILLFPFVNAIGYIKWQVVFWLALSTAFLGAMASVRAGDRAMAIAASFLSTFGAGWLETGGTVLVQIISEDEDVGVAYAMLRAGQSISGAIFTAVFLAILNGKAPGKVQLYVTEAALGAGLPESSLPKLLEDIVKGAPSFADVPGMTTRIGLAVQSALVRAYADSYSLVYYAALAVGLASLIAALCMADLDRYMTGHIPKQVYTKEEREIQISNDSDTKEAPTEEHVEENKQVQV</sequence>
<evidence type="ECO:0000256" key="4">
    <source>
        <dbReference type="ARBA" id="ARBA00022989"/>
    </source>
</evidence>
<gene>
    <name evidence="9" type="ORF">H2204_002599</name>
</gene>
<feature type="transmembrane region" description="Helical" evidence="7">
    <location>
        <begin position="468"/>
        <end position="489"/>
    </location>
</feature>
<feature type="transmembrane region" description="Helical" evidence="7">
    <location>
        <begin position="335"/>
        <end position="357"/>
    </location>
</feature>
<comment type="subcellular location">
    <subcellularLocation>
        <location evidence="1">Membrane</location>
        <topology evidence="1">Multi-pass membrane protein</topology>
    </subcellularLocation>
</comment>
<reference evidence="9" key="1">
    <citation type="submission" date="2022-10" db="EMBL/GenBank/DDBJ databases">
        <title>Culturing micro-colonial fungi from biological soil crusts in the Mojave desert and describing Neophaeococcomyces mojavensis, and introducing the new genera and species Taxawa tesnikishii.</title>
        <authorList>
            <person name="Kurbessoian T."/>
            <person name="Stajich J.E."/>
        </authorList>
    </citation>
    <scope>NUCLEOTIDE SEQUENCE</scope>
    <source>
        <strain evidence="9">TK_35</strain>
    </source>
</reference>
<feature type="compositionally biased region" description="Basic and acidic residues" evidence="6">
    <location>
        <begin position="15"/>
        <end position="26"/>
    </location>
</feature>
<feature type="transmembrane region" description="Helical" evidence="7">
    <location>
        <begin position="430"/>
        <end position="456"/>
    </location>
</feature>
<evidence type="ECO:0000313" key="10">
    <source>
        <dbReference type="Proteomes" id="UP001172681"/>
    </source>
</evidence>
<dbReference type="InterPro" id="IPR053791">
    <property type="entry name" value="MFS_Tri12-like"/>
</dbReference>
<organism evidence="9 10">
    <name type="scientific">Knufia peltigerae</name>
    <dbReference type="NCBI Taxonomy" id="1002370"/>
    <lineage>
        <taxon>Eukaryota</taxon>
        <taxon>Fungi</taxon>
        <taxon>Dikarya</taxon>
        <taxon>Ascomycota</taxon>
        <taxon>Pezizomycotina</taxon>
        <taxon>Eurotiomycetes</taxon>
        <taxon>Chaetothyriomycetidae</taxon>
        <taxon>Chaetothyriales</taxon>
        <taxon>Trichomeriaceae</taxon>
        <taxon>Knufia</taxon>
    </lineage>
</organism>
<evidence type="ECO:0000256" key="6">
    <source>
        <dbReference type="SAM" id="MobiDB-lite"/>
    </source>
</evidence>
<dbReference type="Gene3D" id="1.20.1250.20">
    <property type="entry name" value="MFS general substrate transporter like domains"/>
    <property type="match status" value="1"/>
</dbReference>
<dbReference type="InterPro" id="IPR020846">
    <property type="entry name" value="MFS_dom"/>
</dbReference>
<feature type="domain" description="Major facilitator superfamily (MFS) profile" evidence="8">
    <location>
        <begin position="51"/>
        <end position="581"/>
    </location>
</feature>
<evidence type="ECO:0000256" key="2">
    <source>
        <dbReference type="ARBA" id="ARBA00022448"/>
    </source>
</evidence>
<feature type="region of interest" description="Disordered" evidence="6">
    <location>
        <begin position="598"/>
        <end position="624"/>
    </location>
</feature>
<dbReference type="InterPro" id="IPR010573">
    <property type="entry name" value="MFS_Str1/Tri12-like"/>
</dbReference>
<dbReference type="CDD" id="cd06179">
    <property type="entry name" value="MFS_TRI12_like"/>
    <property type="match status" value="1"/>
</dbReference>
<name>A0AA39D0F3_9EURO</name>
<keyword evidence="4 7" id="KW-1133">Transmembrane helix</keyword>
<dbReference type="SUPFAM" id="SSF103473">
    <property type="entry name" value="MFS general substrate transporter"/>
    <property type="match status" value="1"/>
</dbReference>
<dbReference type="Proteomes" id="UP001172681">
    <property type="component" value="Unassembled WGS sequence"/>
</dbReference>
<evidence type="ECO:0000256" key="5">
    <source>
        <dbReference type="ARBA" id="ARBA00023136"/>
    </source>
</evidence>
<dbReference type="AlphaFoldDB" id="A0AA39D0F3"/>
<dbReference type="GO" id="GO:0005886">
    <property type="term" value="C:plasma membrane"/>
    <property type="evidence" value="ECO:0007669"/>
    <property type="project" value="TreeGrafter"/>
</dbReference>
<accession>A0AA39D0F3</accession>
<evidence type="ECO:0000313" key="9">
    <source>
        <dbReference type="EMBL" id="KAJ9642230.1"/>
    </source>
</evidence>
<dbReference type="PANTHER" id="PTHR23501">
    <property type="entry name" value="MAJOR FACILITATOR SUPERFAMILY"/>
    <property type="match status" value="1"/>
</dbReference>
<evidence type="ECO:0000256" key="3">
    <source>
        <dbReference type="ARBA" id="ARBA00022692"/>
    </source>
</evidence>
<dbReference type="InterPro" id="IPR036259">
    <property type="entry name" value="MFS_trans_sf"/>
</dbReference>
<feature type="transmembrane region" description="Helical" evidence="7">
    <location>
        <begin position="190"/>
        <end position="210"/>
    </location>
</feature>
<dbReference type="GO" id="GO:0022857">
    <property type="term" value="F:transmembrane transporter activity"/>
    <property type="evidence" value="ECO:0007669"/>
    <property type="project" value="InterPro"/>
</dbReference>
<keyword evidence="10" id="KW-1185">Reference proteome</keyword>
<keyword evidence="2" id="KW-0813">Transport</keyword>
<feature type="transmembrane region" description="Helical" evidence="7">
    <location>
        <begin position="557"/>
        <end position="579"/>
    </location>
</feature>
<feature type="transmembrane region" description="Helical" evidence="7">
    <location>
        <begin position="264"/>
        <end position="283"/>
    </location>
</feature>
<dbReference type="EMBL" id="JAPDRN010000010">
    <property type="protein sequence ID" value="KAJ9642230.1"/>
    <property type="molecule type" value="Genomic_DNA"/>
</dbReference>
<evidence type="ECO:0000256" key="7">
    <source>
        <dbReference type="SAM" id="Phobius"/>
    </source>
</evidence>
<feature type="transmembrane region" description="Helical" evidence="7">
    <location>
        <begin position="48"/>
        <end position="66"/>
    </location>
</feature>
<protein>
    <recommendedName>
        <fullName evidence="8">Major facilitator superfamily (MFS) profile domain-containing protein</fullName>
    </recommendedName>
</protein>
<proteinExistence type="predicted"/>
<feature type="region of interest" description="Disordered" evidence="6">
    <location>
        <begin position="1"/>
        <end position="26"/>
    </location>
</feature>
<dbReference type="PANTHER" id="PTHR23501:SF109">
    <property type="entry name" value="MAJOR FACILITATOR SUPERFAMILY (MFS) PROFILE DOMAIN-CONTAINING PROTEIN-RELATED"/>
    <property type="match status" value="1"/>
</dbReference>
<feature type="transmembrane region" description="Helical" evidence="7">
    <location>
        <begin position="116"/>
        <end position="134"/>
    </location>
</feature>
<feature type="transmembrane region" description="Helical" evidence="7">
    <location>
        <begin position="407"/>
        <end position="424"/>
    </location>
</feature>